<proteinExistence type="predicted"/>
<dbReference type="Proteomes" id="UP000652430">
    <property type="component" value="Unassembled WGS sequence"/>
</dbReference>
<evidence type="ECO:0000313" key="2">
    <source>
        <dbReference type="EMBL" id="GHH10334.1"/>
    </source>
</evidence>
<dbReference type="Pfam" id="PF04964">
    <property type="entry name" value="Flp_Fap"/>
    <property type="match status" value="1"/>
</dbReference>
<gene>
    <name evidence="2" type="ORF">GCM10008023_07980</name>
</gene>
<organism evidence="2 3">
    <name type="scientific">Sphingomonas glacialis</name>
    <dbReference type="NCBI Taxonomy" id="658225"/>
    <lineage>
        <taxon>Bacteria</taxon>
        <taxon>Pseudomonadati</taxon>
        <taxon>Pseudomonadota</taxon>
        <taxon>Alphaproteobacteria</taxon>
        <taxon>Sphingomonadales</taxon>
        <taxon>Sphingomonadaceae</taxon>
        <taxon>Sphingomonas</taxon>
    </lineage>
</organism>
<sequence length="57" mass="5771">MKTIRNFIKNSKGATAIEYGLIAALIAVAAIAAMQGLGNSLKTTFTNVSGTLGSAAK</sequence>
<comment type="caution">
    <text evidence="2">The sequence shown here is derived from an EMBL/GenBank/DDBJ whole genome shotgun (WGS) entry which is preliminary data.</text>
</comment>
<evidence type="ECO:0000256" key="1">
    <source>
        <dbReference type="SAM" id="Phobius"/>
    </source>
</evidence>
<keyword evidence="1" id="KW-1133">Transmembrane helix</keyword>
<keyword evidence="1" id="KW-0472">Membrane</keyword>
<evidence type="ECO:0000313" key="3">
    <source>
        <dbReference type="Proteomes" id="UP000652430"/>
    </source>
</evidence>
<feature type="transmembrane region" description="Helical" evidence="1">
    <location>
        <begin position="21"/>
        <end position="38"/>
    </location>
</feature>
<protein>
    <recommendedName>
        <fullName evidence="4">Flp family type IVb pilin</fullName>
    </recommendedName>
</protein>
<dbReference type="InterPro" id="IPR007047">
    <property type="entry name" value="Flp_Fap"/>
</dbReference>
<dbReference type="EMBL" id="BNAQ01000001">
    <property type="protein sequence ID" value="GHH10334.1"/>
    <property type="molecule type" value="Genomic_DNA"/>
</dbReference>
<keyword evidence="1" id="KW-0812">Transmembrane</keyword>
<dbReference type="RefSeq" id="WP_133189146.1">
    <property type="nucleotide sequence ID" value="NZ_BNAQ01000001.1"/>
</dbReference>
<evidence type="ECO:0008006" key="4">
    <source>
        <dbReference type="Google" id="ProtNLM"/>
    </source>
</evidence>
<reference evidence="3" key="1">
    <citation type="journal article" date="2019" name="Int. J. Syst. Evol. Microbiol.">
        <title>The Global Catalogue of Microorganisms (GCM) 10K type strain sequencing project: providing services to taxonomists for standard genome sequencing and annotation.</title>
        <authorList>
            <consortium name="The Broad Institute Genomics Platform"/>
            <consortium name="The Broad Institute Genome Sequencing Center for Infectious Disease"/>
            <person name="Wu L."/>
            <person name="Ma J."/>
        </authorList>
    </citation>
    <scope>NUCLEOTIDE SEQUENCE [LARGE SCALE GENOMIC DNA]</scope>
    <source>
        <strain evidence="3">CGMCC 1.8957</strain>
    </source>
</reference>
<keyword evidence="3" id="KW-1185">Reference proteome</keyword>
<name>A0ABQ3LB03_9SPHN</name>
<accession>A0ABQ3LB03</accession>